<name>A0ABT2EKC1_9BACT</name>
<dbReference type="PROSITE" id="PS51202">
    <property type="entry name" value="RCK_C"/>
    <property type="match status" value="1"/>
</dbReference>
<dbReference type="SUPFAM" id="SSF116726">
    <property type="entry name" value="TrkA C-terminal domain-like"/>
    <property type="match status" value="1"/>
</dbReference>
<dbReference type="InterPro" id="IPR050721">
    <property type="entry name" value="Trk_Ktr_HKT_K-transport"/>
</dbReference>
<evidence type="ECO:0000313" key="4">
    <source>
        <dbReference type="EMBL" id="MCS3918129.1"/>
    </source>
</evidence>
<dbReference type="PROSITE" id="PS51201">
    <property type="entry name" value="RCK_N"/>
    <property type="match status" value="1"/>
</dbReference>
<reference evidence="4 5" key="1">
    <citation type="submission" date="2022-08" db="EMBL/GenBank/DDBJ databases">
        <title>Bacterial and archaeal communities from various locations to study Microbial Dark Matter (Phase II).</title>
        <authorList>
            <person name="Stepanauskas R."/>
        </authorList>
    </citation>
    <scope>NUCLEOTIDE SEQUENCE [LARGE SCALE GENOMIC DNA]</scope>
    <source>
        <strain evidence="4 5">PD1</strain>
    </source>
</reference>
<dbReference type="SUPFAM" id="SSF51735">
    <property type="entry name" value="NAD(P)-binding Rossmann-fold domains"/>
    <property type="match status" value="1"/>
</dbReference>
<dbReference type="PANTHER" id="PTHR43833:SF11">
    <property type="entry name" value="VOLTAGE-GATED POTASSIUM CHANNEL KCH"/>
    <property type="match status" value="1"/>
</dbReference>
<dbReference type="EMBL" id="JANUCP010000001">
    <property type="protein sequence ID" value="MCS3918129.1"/>
    <property type="molecule type" value="Genomic_DNA"/>
</dbReference>
<feature type="domain" description="RCK C-terminal" evidence="3">
    <location>
        <begin position="267"/>
        <end position="346"/>
    </location>
</feature>
<comment type="caution">
    <text evidence="4">The sequence shown here is derived from an EMBL/GenBank/DDBJ whole genome shotgun (WGS) entry which is preliminary data.</text>
</comment>
<sequence>MKGNRRKKRSHILAAYLRDTWLLVRQFRISLIAFAALIFLGAVWLRLFYREKPIDFGEALYATLMLVFLNPTLDFPQSSVVRPVFFIVPIVGVGIFTEAIIRFGILLFAKSYREEEWQRVMASIYRNHTIVVGVGRVGYRVVKELLQVGEEIVAVTLMDEEAGHLIRSLRDLGVPVIVDDARRPETLKDAKIEHARCLLICTGNDLTNLEIALTARELNPNLRIVMRLFSDELAERAQKFLGVQVALSTSAIAAPAMVAAALSKSLVHAFYVGEHLFHVAEINLDENSPLLGLTVGELEEKFSISVVLLRRLDGSILHHPSANIPLQLGDTLVIVGMPEQIASLQV</sequence>
<dbReference type="Gene3D" id="3.40.50.720">
    <property type="entry name" value="NAD(P)-binding Rossmann-like Domain"/>
    <property type="match status" value="1"/>
</dbReference>
<proteinExistence type="predicted"/>
<feature type="domain" description="RCK N-terminal" evidence="2">
    <location>
        <begin position="126"/>
        <end position="247"/>
    </location>
</feature>
<keyword evidence="1" id="KW-1133">Transmembrane helix</keyword>
<gene>
    <name evidence="4" type="ORF">M2350_000526</name>
</gene>
<dbReference type="Pfam" id="PF02080">
    <property type="entry name" value="TrkA_C"/>
    <property type="match status" value="1"/>
</dbReference>
<dbReference type="InterPro" id="IPR006037">
    <property type="entry name" value="RCK_C"/>
</dbReference>
<feature type="transmembrane region" description="Helical" evidence="1">
    <location>
        <begin position="85"/>
        <end position="109"/>
    </location>
</feature>
<dbReference type="Pfam" id="PF02254">
    <property type="entry name" value="TrkA_N"/>
    <property type="match status" value="1"/>
</dbReference>
<dbReference type="Proteomes" id="UP001204798">
    <property type="component" value="Unassembled WGS sequence"/>
</dbReference>
<dbReference type="InterPro" id="IPR036721">
    <property type="entry name" value="RCK_C_sf"/>
</dbReference>
<dbReference type="InterPro" id="IPR036291">
    <property type="entry name" value="NAD(P)-bd_dom_sf"/>
</dbReference>
<evidence type="ECO:0000313" key="5">
    <source>
        <dbReference type="Proteomes" id="UP001204798"/>
    </source>
</evidence>
<dbReference type="InterPro" id="IPR003148">
    <property type="entry name" value="RCK_N"/>
</dbReference>
<dbReference type="Gene3D" id="3.30.70.1450">
    <property type="entry name" value="Regulator of K+ conductance, C-terminal domain"/>
    <property type="match status" value="1"/>
</dbReference>
<keyword evidence="5" id="KW-1185">Reference proteome</keyword>
<dbReference type="RefSeq" id="WP_259093577.1">
    <property type="nucleotide sequence ID" value="NZ_CP130454.1"/>
</dbReference>
<evidence type="ECO:0000256" key="1">
    <source>
        <dbReference type="SAM" id="Phobius"/>
    </source>
</evidence>
<feature type="transmembrane region" description="Helical" evidence="1">
    <location>
        <begin position="27"/>
        <end position="49"/>
    </location>
</feature>
<dbReference type="PANTHER" id="PTHR43833">
    <property type="entry name" value="POTASSIUM CHANNEL PROTEIN 2-RELATED-RELATED"/>
    <property type="match status" value="1"/>
</dbReference>
<organism evidence="4 5">
    <name type="scientific">Candidatus Fervidibacter sacchari</name>
    <dbReference type="NCBI Taxonomy" id="1448929"/>
    <lineage>
        <taxon>Bacteria</taxon>
        <taxon>Candidatus Fervidibacterota</taxon>
        <taxon>Candidatus Fervidibacter</taxon>
    </lineage>
</organism>
<accession>A0ABT2EKC1</accession>
<evidence type="ECO:0000259" key="3">
    <source>
        <dbReference type="PROSITE" id="PS51202"/>
    </source>
</evidence>
<keyword evidence="1" id="KW-0812">Transmembrane</keyword>
<protein>
    <submittedName>
        <fullName evidence="4">Trk K+ transport system NAD-binding subunit</fullName>
    </submittedName>
</protein>
<keyword evidence="1" id="KW-0472">Membrane</keyword>
<evidence type="ECO:0000259" key="2">
    <source>
        <dbReference type="PROSITE" id="PS51201"/>
    </source>
</evidence>